<protein>
    <submittedName>
        <fullName evidence="1">Uncharacterized protein</fullName>
    </submittedName>
</protein>
<sequence length="223" mass="25978">MHTGTISSFEYIQIHRALTDDEQLLKAHLAMEYEELRKSSVNQRSSGGFLPDFVQETERWRPSLNILDVRIITEEEQVWLSRDFEEEEVLEGINSVVDKAPGPDGYTIAFFPAFWEIIKDGEDQALWKEKIRRKFGQQDLRCTTEVTETYGVVVWKTIRNFWGGGVLTLIGGFAGTTLEPNKLAWGHHKDRRFPVNRLYNWRLRGNDPLDLEAHYGKVWPQPR</sequence>
<gene>
    <name evidence="1" type="ORF">MTR67_035220</name>
</gene>
<evidence type="ECO:0000313" key="2">
    <source>
        <dbReference type="Proteomes" id="UP001234989"/>
    </source>
</evidence>
<keyword evidence="2" id="KW-1185">Reference proteome</keyword>
<accession>A0AAF0U9X6</accession>
<reference evidence="1" key="1">
    <citation type="submission" date="2023-08" db="EMBL/GenBank/DDBJ databases">
        <title>A de novo genome assembly of Solanum verrucosum Schlechtendal, a Mexican diploid species geographically isolated from the other diploid A-genome species in potato relatives.</title>
        <authorList>
            <person name="Hosaka K."/>
        </authorList>
    </citation>
    <scope>NUCLEOTIDE SEQUENCE</scope>
    <source>
        <tissue evidence="1">Young leaves</tissue>
    </source>
</reference>
<dbReference type="AlphaFoldDB" id="A0AAF0U9X6"/>
<name>A0AAF0U9X6_SOLVR</name>
<proteinExistence type="predicted"/>
<dbReference type="EMBL" id="CP133619">
    <property type="protein sequence ID" value="WMV41835.1"/>
    <property type="molecule type" value="Genomic_DNA"/>
</dbReference>
<dbReference type="Proteomes" id="UP001234989">
    <property type="component" value="Chromosome 8"/>
</dbReference>
<evidence type="ECO:0000313" key="1">
    <source>
        <dbReference type="EMBL" id="WMV41835.1"/>
    </source>
</evidence>
<organism evidence="1 2">
    <name type="scientific">Solanum verrucosum</name>
    <dbReference type="NCBI Taxonomy" id="315347"/>
    <lineage>
        <taxon>Eukaryota</taxon>
        <taxon>Viridiplantae</taxon>
        <taxon>Streptophyta</taxon>
        <taxon>Embryophyta</taxon>
        <taxon>Tracheophyta</taxon>
        <taxon>Spermatophyta</taxon>
        <taxon>Magnoliopsida</taxon>
        <taxon>eudicotyledons</taxon>
        <taxon>Gunneridae</taxon>
        <taxon>Pentapetalae</taxon>
        <taxon>asterids</taxon>
        <taxon>lamiids</taxon>
        <taxon>Solanales</taxon>
        <taxon>Solanaceae</taxon>
        <taxon>Solanoideae</taxon>
        <taxon>Solaneae</taxon>
        <taxon>Solanum</taxon>
    </lineage>
</organism>